<feature type="transmembrane region" description="Helical" evidence="4">
    <location>
        <begin position="13"/>
        <end position="36"/>
    </location>
</feature>
<dbReference type="Pfam" id="PF12833">
    <property type="entry name" value="HTH_18"/>
    <property type="match status" value="1"/>
</dbReference>
<dbReference type="Proteomes" id="UP001596989">
    <property type="component" value="Unassembled WGS sequence"/>
</dbReference>
<evidence type="ECO:0000256" key="4">
    <source>
        <dbReference type="SAM" id="Phobius"/>
    </source>
</evidence>
<dbReference type="Gene3D" id="1.10.10.60">
    <property type="entry name" value="Homeodomain-like"/>
    <property type="match status" value="2"/>
</dbReference>
<evidence type="ECO:0000256" key="3">
    <source>
        <dbReference type="ARBA" id="ARBA00023163"/>
    </source>
</evidence>
<gene>
    <name evidence="6" type="ORF">ACFQ2I_19205</name>
</gene>
<dbReference type="RefSeq" id="WP_377567105.1">
    <property type="nucleotide sequence ID" value="NZ_JBHTJZ010000036.1"/>
</dbReference>
<feature type="domain" description="HTH araC/xylS-type" evidence="5">
    <location>
        <begin position="669"/>
        <end position="768"/>
    </location>
</feature>
<dbReference type="EMBL" id="JBHTJZ010000036">
    <property type="protein sequence ID" value="MFD0961485.1"/>
    <property type="molecule type" value="Genomic_DNA"/>
</dbReference>
<sequence length="769" mass="87356">MSISFFKQTIVKWMGSLALMISAFIIAVSISLYNWYAKDNVKIYSEMAVHVLQNTAKSMEITEKSLVGTGFLTSRDNEISTMMNSRKPSYETYSAIQDTLIGFLFSNPMVSSAYVVNPAANLVLGSPSSHTINADEYSQFIHDLIAREYPEQLGSAVIQFDPHTPNVQGLTDQKDELFSYIFFQRRESTEDDSFMIVNVRQADIRNHLLSINPMKESEINAINHSGDPVFSSSEQHAVPHPSQDEGILRRIMERQEDIGFFVHKGHSGRSLVTYVNSEELDYTFFSVTPYEVVRESAIALRSKTFNLSAAILILGIISAIIIATYFHQPLRKLIDKHVRTQDDQGNRSEYGNDFELLDQLIENNQNKAATLNQYVQDNMPVIKQDFFKNVLEGRISLESELATERLQELGSNFTHNHYSVVLFELEQAVKTSPTFKPEADNQLRYALIRMIEGDMKPICSCEAIYGMHENHVILILNFESGDDQLAENMTTALQGIQAAAESELSSKPTIAIGRGSSDIRNSYLQAVELLTYKLKYGLGSMIQDVKVNEDIQAYNLYPKNIEQQLLTNFRALNADLCEQYIVELTEQLYTYSMNDIMRAINQVMYHVLQATKELTASKDASIDLDYYGQYNSLMNYVTLSEFQHNLTTYCQHVIEQLKTQDNDRPHTINKVLDYIESNYHQTSISLEAAAEHIGLNSSYLGKLFKESENIYFTEYVNQLRMNRAKELLLTTNENIAAISGMVGFNSTSYFVTCFKKHAGMTPTQFRSNG</sequence>
<dbReference type="InterPro" id="IPR020449">
    <property type="entry name" value="Tscrpt_reg_AraC-type_HTH"/>
</dbReference>
<evidence type="ECO:0000313" key="7">
    <source>
        <dbReference type="Proteomes" id="UP001596989"/>
    </source>
</evidence>
<dbReference type="Pfam" id="PF17853">
    <property type="entry name" value="GGDEF_2"/>
    <property type="match status" value="1"/>
</dbReference>
<keyword evidence="7" id="KW-1185">Reference proteome</keyword>
<evidence type="ECO:0000259" key="5">
    <source>
        <dbReference type="PROSITE" id="PS01124"/>
    </source>
</evidence>
<protein>
    <submittedName>
        <fullName evidence="6">Helix-turn-helix transcriptional regulator</fullName>
    </submittedName>
</protein>
<dbReference type="InterPro" id="IPR018060">
    <property type="entry name" value="HTH_AraC"/>
</dbReference>
<dbReference type="PROSITE" id="PS01124">
    <property type="entry name" value="HTH_ARAC_FAMILY_2"/>
    <property type="match status" value="1"/>
</dbReference>
<name>A0ABW3HVF5_9BACL</name>
<organism evidence="6 7">
    <name type="scientific">Paenibacillus chungangensis</name>
    <dbReference type="NCBI Taxonomy" id="696535"/>
    <lineage>
        <taxon>Bacteria</taxon>
        <taxon>Bacillati</taxon>
        <taxon>Bacillota</taxon>
        <taxon>Bacilli</taxon>
        <taxon>Bacillales</taxon>
        <taxon>Paenibacillaceae</taxon>
        <taxon>Paenibacillus</taxon>
    </lineage>
</organism>
<evidence type="ECO:0000313" key="6">
    <source>
        <dbReference type="EMBL" id="MFD0961485.1"/>
    </source>
</evidence>
<keyword evidence="3" id="KW-0804">Transcription</keyword>
<evidence type="ECO:0000256" key="2">
    <source>
        <dbReference type="ARBA" id="ARBA00023125"/>
    </source>
</evidence>
<evidence type="ECO:0000256" key="1">
    <source>
        <dbReference type="ARBA" id="ARBA00023015"/>
    </source>
</evidence>
<proteinExistence type="predicted"/>
<reference evidence="7" key="1">
    <citation type="journal article" date="2019" name="Int. J. Syst. Evol. Microbiol.">
        <title>The Global Catalogue of Microorganisms (GCM) 10K type strain sequencing project: providing services to taxonomists for standard genome sequencing and annotation.</title>
        <authorList>
            <consortium name="The Broad Institute Genomics Platform"/>
            <consortium name="The Broad Institute Genome Sequencing Center for Infectious Disease"/>
            <person name="Wu L."/>
            <person name="Ma J."/>
        </authorList>
    </citation>
    <scope>NUCLEOTIDE SEQUENCE [LARGE SCALE GENOMIC DNA]</scope>
    <source>
        <strain evidence="7">CCUG 59129</strain>
    </source>
</reference>
<comment type="caution">
    <text evidence="6">The sequence shown here is derived from an EMBL/GenBank/DDBJ whole genome shotgun (WGS) entry which is preliminary data.</text>
</comment>
<accession>A0ABW3HVF5</accession>
<dbReference type="SMART" id="SM00342">
    <property type="entry name" value="HTH_ARAC"/>
    <property type="match status" value="1"/>
</dbReference>
<keyword evidence="1" id="KW-0805">Transcription regulation</keyword>
<dbReference type="PRINTS" id="PR00032">
    <property type="entry name" value="HTHARAC"/>
</dbReference>
<dbReference type="PANTHER" id="PTHR43280:SF2">
    <property type="entry name" value="HTH-TYPE TRANSCRIPTIONAL REGULATOR EXSA"/>
    <property type="match status" value="1"/>
</dbReference>
<dbReference type="SUPFAM" id="SSF46689">
    <property type="entry name" value="Homeodomain-like"/>
    <property type="match status" value="1"/>
</dbReference>
<keyword evidence="4" id="KW-0472">Membrane</keyword>
<feature type="transmembrane region" description="Helical" evidence="4">
    <location>
        <begin position="304"/>
        <end position="326"/>
    </location>
</feature>
<keyword evidence="4" id="KW-0812">Transmembrane</keyword>
<keyword evidence="4" id="KW-1133">Transmembrane helix</keyword>
<dbReference type="InterPro" id="IPR041522">
    <property type="entry name" value="CdaR_GGDEF"/>
</dbReference>
<dbReference type="PANTHER" id="PTHR43280">
    <property type="entry name" value="ARAC-FAMILY TRANSCRIPTIONAL REGULATOR"/>
    <property type="match status" value="1"/>
</dbReference>
<keyword evidence="2" id="KW-0238">DNA-binding</keyword>
<dbReference type="InterPro" id="IPR009057">
    <property type="entry name" value="Homeodomain-like_sf"/>
</dbReference>